<dbReference type="InterPro" id="IPR050241">
    <property type="entry name" value="NAD-cap_RNA_hydrolase_NudC"/>
</dbReference>
<evidence type="ECO:0000256" key="11">
    <source>
        <dbReference type="SAM" id="MobiDB-lite"/>
    </source>
</evidence>
<evidence type="ECO:0000313" key="13">
    <source>
        <dbReference type="EMBL" id="TDE97506.1"/>
    </source>
</evidence>
<dbReference type="InterPro" id="IPR015376">
    <property type="entry name" value="Znr_NADH_PPase"/>
</dbReference>
<evidence type="ECO:0000256" key="4">
    <source>
        <dbReference type="ARBA" id="ARBA00012381"/>
    </source>
</evidence>
<comment type="caution">
    <text evidence="13">The sequence shown here is derived from an EMBL/GenBank/DDBJ whole genome shotgun (WGS) entry which is preliminary data.</text>
</comment>
<dbReference type="InterPro" id="IPR020476">
    <property type="entry name" value="Nudix_hydrolase"/>
</dbReference>
<dbReference type="PROSITE" id="PS51462">
    <property type="entry name" value="NUDIX"/>
    <property type="match status" value="1"/>
</dbReference>
<dbReference type="PRINTS" id="PR00502">
    <property type="entry name" value="NUDIXFAMILY"/>
</dbReference>
<keyword evidence="8" id="KW-0520">NAD</keyword>
<accession>A0ABY2E7G4</accession>
<dbReference type="Proteomes" id="UP000504882">
    <property type="component" value="Unassembled WGS sequence"/>
</dbReference>
<evidence type="ECO:0000256" key="2">
    <source>
        <dbReference type="ARBA" id="ARBA00001947"/>
    </source>
</evidence>
<evidence type="ECO:0000256" key="7">
    <source>
        <dbReference type="ARBA" id="ARBA00022842"/>
    </source>
</evidence>
<dbReference type="EMBL" id="SMNA01000002">
    <property type="protein sequence ID" value="TDE97506.1"/>
    <property type="molecule type" value="Genomic_DNA"/>
</dbReference>
<gene>
    <name evidence="13" type="primary">nudC</name>
    <name evidence="13" type="ORF">EXU48_04795</name>
</gene>
<dbReference type="InterPro" id="IPR015375">
    <property type="entry name" value="NADH_PPase-like_N"/>
</dbReference>
<evidence type="ECO:0000259" key="12">
    <source>
        <dbReference type="PROSITE" id="PS51462"/>
    </source>
</evidence>
<dbReference type="EC" id="3.6.1.22" evidence="4"/>
<dbReference type="NCBIfam" id="NF001299">
    <property type="entry name" value="PRK00241.1"/>
    <property type="match status" value="1"/>
</dbReference>
<comment type="catalytic activity">
    <reaction evidence="9">
        <text>a 5'-end NAD(+)-phospho-ribonucleoside in mRNA + H2O = a 5'-end phospho-adenosine-phospho-ribonucleoside in mRNA + beta-nicotinamide D-ribonucleotide + 2 H(+)</text>
        <dbReference type="Rhea" id="RHEA:60876"/>
        <dbReference type="Rhea" id="RHEA-COMP:15698"/>
        <dbReference type="Rhea" id="RHEA-COMP:15719"/>
        <dbReference type="ChEBI" id="CHEBI:14649"/>
        <dbReference type="ChEBI" id="CHEBI:15377"/>
        <dbReference type="ChEBI" id="CHEBI:15378"/>
        <dbReference type="ChEBI" id="CHEBI:144029"/>
        <dbReference type="ChEBI" id="CHEBI:144051"/>
    </reaction>
    <physiologicalReaction direction="left-to-right" evidence="9">
        <dbReference type="Rhea" id="RHEA:60877"/>
    </physiologicalReaction>
</comment>
<dbReference type="InterPro" id="IPR015797">
    <property type="entry name" value="NUDIX_hydrolase-like_dom_sf"/>
</dbReference>
<feature type="region of interest" description="Disordered" evidence="11">
    <location>
        <begin position="91"/>
        <end position="112"/>
    </location>
</feature>
<evidence type="ECO:0000256" key="6">
    <source>
        <dbReference type="ARBA" id="ARBA00022801"/>
    </source>
</evidence>
<dbReference type="CDD" id="cd03429">
    <property type="entry name" value="NUDIX_NADH_pyrophosphatase_Nudt13"/>
    <property type="match status" value="1"/>
</dbReference>
<dbReference type="InterPro" id="IPR020084">
    <property type="entry name" value="NUDIX_hydrolase_CS"/>
</dbReference>
<comment type="cofactor">
    <cofactor evidence="2">
        <name>Zn(2+)</name>
        <dbReference type="ChEBI" id="CHEBI:29105"/>
    </cofactor>
</comment>
<evidence type="ECO:0000313" key="14">
    <source>
        <dbReference type="Proteomes" id="UP000504882"/>
    </source>
</evidence>
<reference evidence="13 14" key="1">
    <citation type="submission" date="2019-03" db="EMBL/GenBank/DDBJ databases">
        <title>Genomic features of bacteria from cold environments.</title>
        <authorList>
            <person name="Shen L."/>
        </authorList>
    </citation>
    <scope>NUCLEOTIDE SEQUENCE [LARGE SCALE GENOMIC DNA]</scope>
    <source>
        <strain evidence="14">T3246-1</strain>
    </source>
</reference>
<dbReference type="GO" id="GO:0016787">
    <property type="term" value="F:hydrolase activity"/>
    <property type="evidence" value="ECO:0007669"/>
    <property type="project" value="UniProtKB-KW"/>
</dbReference>
<comment type="similarity">
    <text evidence="3">Belongs to the Nudix hydrolase family. NudC subfamily.</text>
</comment>
<dbReference type="Pfam" id="PF09296">
    <property type="entry name" value="NUDIX-like"/>
    <property type="match status" value="1"/>
</dbReference>
<dbReference type="SUPFAM" id="SSF55811">
    <property type="entry name" value="Nudix"/>
    <property type="match status" value="1"/>
</dbReference>
<evidence type="ECO:0000256" key="10">
    <source>
        <dbReference type="RuleBase" id="RU003476"/>
    </source>
</evidence>
<dbReference type="PANTHER" id="PTHR42904:SF6">
    <property type="entry name" value="NAD-CAPPED RNA HYDROLASE NUDT12"/>
    <property type="match status" value="1"/>
</dbReference>
<dbReference type="PROSITE" id="PS00893">
    <property type="entry name" value="NUDIX_BOX"/>
    <property type="match status" value="1"/>
</dbReference>
<dbReference type="InterPro" id="IPR000086">
    <property type="entry name" value="NUDIX_hydrolase_dom"/>
</dbReference>
<keyword evidence="7" id="KW-0460">Magnesium</keyword>
<feature type="domain" description="Nudix hydrolase" evidence="12">
    <location>
        <begin position="175"/>
        <end position="300"/>
    </location>
</feature>
<name>A0ABY2E7G4_9MICO</name>
<keyword evidence="14" id="KW-1185">Reference proteome</keyword>
<dbReference type="Pfam" id="PF09297">
    <property type="entry name" value="Zn_ribbon_NUD"/>
    <property type="match status" value="1"/>
</dbReference>
<evidence type="ECO:0000256" key="1">
    <source>
        <dbReference type="ARBA" id="ARBA00001946"/>
    </source>
</evidence>
<dbReference type="RefSeq" id="WP_133106432.1">
    <property type="nucleotide sequence ID" value="NZ_SMNA01000002.1"/>
</dbReference>
<evidence type="ECO:0000256" key="3">
    <source>
        <dbReference type="ARBA" id="ARBA00009595"/>
    </source>
</evidence>
<dbReference type="Gene3D" id="3.90.79.10">
    <property type="entry name" value="Nucleoside Triphosphate Pyrophosphohydrolase"/>
    <property type="match status" value="1"/>
</dbReference>
<dbReference type="PANTHER" id="PTHR42904">
    <property type="entry name" value="NUDIX HYDROLASE, NUDC SUBFAMILY"/>
    <property type="match status" value="1"/>
</dbReference>
<keyword evidence="5" id="KW-0479">Metal-binding</keyword>
<sequence>MHSDHLPLARASVDRDGHARVRPGLLDDLLAEPSTRVLTIDGDRVATAGSDDAALAFVPPSDRVPGAGLLYLGRDEDAAYLAQVLGAGPRPAAGDLDRRTDDPQGSTVSPPPSYAVLRDIGWQLGDRDAGLAVGALALANWHRTHTHCPRCGTPTEVIDGGWVRRCPADESLHYPRTDAAVIMAISDEAGRILLGHAPQWPEGQFSVPAGFVEPGESLEAAVRREVFEETNVVVGEVTYRASQPWPFPASLMVGFAGRATGTDVRPDGEEITEARFYSADELREAWTTGAIRLPRPTSIARSLIEEWYGEPLPEARAGRRWA</sequence>
<dbReference type="Gene3D" id="3.90.79.20">
    <property type="match status" value="1"/>
</dbReference>
<keyword evidence="6 10" id="KW-0378">Hydrolase</keyword>
<evidence type="ECO:0000256" key="9">
    <source>
        <dbReference type="ARBA" id="ARBA00023679"/>
    </source>
</evidence>
<comment type="cofactor">
    <cofactor evidence="1">
        <name>Mg(2+)</name>
        <dbReference type="ChEBI" id="CHEBI:18420"/>
    </cofactor>
</comment>
<evidence type="ECO:0000256" key="5">
    <source>
        <dbReference type="ARBA" id="ARBA00022723"/>
    </source>
</evidence>
<dbReference type="Pfam" id="PF00293">
    <property type="entry name" value="NUDIX"/>
    <property type="match status" value="1"/>
</dbReference>
<protein>
    <recommendedName>
        <fullName evidence="4">NAD(+) diphosphatase</fullName>
        <ecNumber evidence="4">3.6.1.22</ecNumber>
    </recommendedName>
</protein>
<proteinExistence type="inferred from homology"/>
<evidence type="ECO:0000256" key="8">
    <source>
        <dbReference type="ARBA" id="ARBA00023027"/>
    </source>
</evidence>
<dbReference type="InterPro" id="IPR049734">
    <property type="entry name" value="NudC-like_C"/>
</dbReference>
<organism evidence="13 14">
    <name type="scientific">Occultella glacieicola</name>
    <dbReference type="NCBI Taxonomy" id="2518684"/>
    <lineage>
        <taxon>Bacteria</taxon>
        <taxon>Bacillati</taxon>
        <taxon>Actinomycetota</taxon>
        <taxon>Actinomycetes</taxon>
        <taxon>Micrococcales</taxon>
        <taxon>Ruaniaceae</taxon>
        <taxon>Occultella</taxon>
    </lineage>
</organism>